<dbReference type="EMBL" id="JAAIVJ010000027">
    <property type="protein sequence ID" value="NEY92255.1"/>
    <property type="molecule type" value="Genomic_DNA"/>
</dbReference>
<dbReference type="RefSeq" id="WP_164628403.1">
    <property type="nucleotide sequence ID" value="NZ_JAAIVJ010000027.1"/>
</dbReference>
<organism evidence="1 2">
    <name type="scientific">Tabrizicola oligotrophica</name>
    <dbReference type="NCBI Taxonomy" id="2710650"/>
    <lineage>
        <taxon>Bacteria</taxon>
        <taxon>Pseudomonadati</taxon>
        <taxon>Pseudomonadota</taxon>
        <taxon>Alphaproteobacteria</taxon>
        <taxon>Rhodobacterales</taxon>
        <taxon>Paracoccaceae</taxon>
        <taxon>Tabrizicola</taxon>
    </lineage>
</organism>
<evidence type="ECO:0000313" key="2">
    <source>
        <dbReference type="Proteomes" id="UP000477782"/>
    </source>
</evidence>
<evidence type="ECO:0000313" key="1">
    <source>
        <dbReference type="EMBL" id="NEY92255.1"/>
    </source>
</evidence>
<gene>
    <name evidence="1" type="ORF">G4Z14_18400</name>
</gene>
<dbReference type="AlphaFoldDB" id="A0A6M0QXR7"/>
<name>A0A6M0QXR7_9RHOB</name>
<protein>
    <submittedName>
        <fullName evidence="1">Uncharacterized protein</fullName>
    </submittedName>
</protein>
<proteinExistence type="predicted"/>
<reference evidence="1 2" key="1">
    <citation type="submission" date="2020-02" db="EMBL/GenBank/DDBJ databases">
        <authorList>
            <person name="Chen W.-M."/>
        </authorList>
    </citation>
    <scope>NUCLEOTIDE SEQUENCE [LARGE SCALE GENOMIC DNA]</scope>
    <source>
        <strain evidence="1 2">KMS-5</strain>
    </source>
</reference>
<accession>A0A6M0QXR7</accession>
<dbReference type="Proteomes" id="UP000477782">
    <property type="component" value="Unassembled WGS sequence"/>
</dbReference>
<comment type="caution">
    <text evidence="1">The sequence shown here is derived from an EMBL/GenBank/DDBJ whole genome shotgun (WGS) entry which is preliminary data.</text>
</comment>
<keyword evidence="2" id="KW-1185">Reference proteome</keyword>
<sequence>MNSANIINQLNGMPPERLKKFWFSAMRIARSGNGDVETARKMLDEIEAIERGRVRPKPSDVVGALLFEPHGHGYVSFGYADGACVVTVRKTEQHRLSGNRVYEVKVLGQTLPEASRSIDEARQVAANEYSSRQG</sequence>